<dbReference type="OrthoDB" id="9104186at2"/>
<proteinExistence type="predicted"/>
<evidence type="ECO:0000313" key="2">
    <source>
        <dbReference type="EMBL" id="SAL61213.1"/>
    </source>
</evidence>
<evidence type="ECO:0000256" key="1">
    <source>
        <dbReference type="SAM" id="MobiDB-lite"/>
    </source>
</evidence>
<comment type="caution">
    <text evidence="2">The sequence shown here is derived from an EMBL/GenBank/DDBJ whole genome shotgun (WGS) entry which is preliminary data.</text>
</comment>
<dbReference type="RefSeq" id="WP_087657038.1">
    <property type="nucleotide sequence ID" value="NZ_FCOL02000015.1"/>
</dbReference>
<gene>
    <name evidence="2" type="ORF">AWB67_03035</name>
</gene>
<feature type="region of interest" description="Disordered" evidence="1">
    <location>
        <begin position="1"/>
        <end position="29"/>
    </location>
</feature>
<feature type="compositionally biased region" description="Acidic residues" evidence="1">
    <location>
        <begin position="1"/>
        <end position="12"/>
    </location>
</feature>
<reference evidence="2" key="1">
    <citation type="submission" date="2016-01" db="EMBL/GenBank/DDBJ databases">
        <authorList>
            <person name="Peeters C."/>
        </authorList>
    </citation>
    <scope>NUCLEOTIDE SEQUENCE [LARGE SCALE GENOMIC DNA]</scope>
    <source>
        <strain evidence="2">LMG 22937</strain>
    </source>
</reference>
<accession>A0A158IY85</accession>
<evidence type="ECO:0000313" key="3">
    <source>
        <dbReference type="Proteomes" id="UP000054925"/>
    </source>
</evidence>
<sequence>MIDDQVNPDEIAESNKLPPTDESKRERHGDAAAALYGLQPVPPMRWIRHAKQWFGAGAGVTRAK</sequence>
<name>A0A158IY85_9BURK</name>
<keyword evidence="3" id="KW-1185">Reference proteome</keyword>
<dbReference type="EMBL" id="FCOL02000015">
    <property type="protein sequence ID" value="SAL61213.1"/>
    <property type="molecule type" value="Genomic_DNA"/>
</dbReference>
<protein>
    <submittedName>
        <fullName evidence="2">Uncharacterized protein</fullName>
    </submittedName>
</protein>
<dbReference type="AlphaFoldDB" id="A0A158IY85"/>
<dbReference type="Proteomes" id="UP000054925">
    <property type="component" value="Unassembled WGS sequence"/>
</dbReference>
<feature type="compositionally biased region" description="Basic and acidic residues" evidence="1">
    <location>
        <begin position="19"/>
        <end position="29"/>
    </location>
</feature>
<organism evidence="2 3">
    <name type="scientific">Caballeronia terrestris</name>
    <dbReference type="NCBI Taxonomy" id="1226301"/>
    <lineage>
        <taxon>Bacteria</taxon>
        <taxon>Pseudomonadati</taxon>
        <taxon>Pseudomonadota</taxon>
        <taxon>Betaproteobacteria</taxon>
        <taxon>Burkholderiales</taxon>
        <taxon>Burkholderiaceae</taxon>
        <taxon>Caballeronia</taxon>
    </lineage>
</organism>